<protein>
    <recommendedName>
        <fullName evidence="3">DUF222 domain-containing protein</fullName>
    </recommendedName>
</protein>
<evidence type="ECO:0008006" key="3">
    <source>
        <dbReference type="Google" id="ProtNLM"/>
    </source>
</evidence>
<evidence type="ECO:0000313" key="2">
    <source>
        <dbReference type="Proteomes" id="UP000624709"/>
    </source>
</evidence>
<accession>A0ABQ4BPA0</accession>
<dbReference type="Proteomes" id="UP000624709">
    <property type="component" value="Unassembled WGS sequence"/>
</dbReference>
<evidence type="ECO:0000313" key="1">
    <source>
        <dbReference type="EMBL" id="GIE72055.1"/>
    </source>
</evidence>
<name>A0ABQ4BPA0_9ACTN</name>
<proteinExistence type="predicted"/>
<dbReference type="RefSeq" id="WP_203829813.1">
    <property type="nucleotide sequence ID" value="NZ_BAAATY010000047.1"/>
</dbReference>
<organism evidence="1 2">
    <name type="scientific">Actinoplanes palleronii</name>
    <dbReference type="NCBI Taxonomy" id="113570"/>
    <lineage>
        <taxon>Bacteria</taxon>
        <taxon>Bacillati</taxon>
        <taxon>Actinomycetota</taxon>
        <taxon>Actinomycetes</taxon>
        <taxon>Micromonosporales</taxon>
        <taxon>Micromonosporaceae</taxon>
        <taxon>Actinoplanes</taxon>
    </lineage>
</organism>
<reference evidence="1 2" key="1">
    <citation type="submission" date="2021-01" db="EMBL/GenBank/DDBJ databases">
        <title>Whole genome shotgun sequence of Actinoplanes palleronii NBRC 14916.</title>
        <authorList>
            <person name="Komaki H."/>
            <person name="Tamura T."/>
        </authorList>
    </citation>
    <scope>NUCLEOTIDE SEQUENCE [LARGE SCALE GENOMIC DNA]</scope>
    <source>
        <strain evidence="1 2">NBRC 14916</strain>
    </source>
</reference>
<comment type="caution">
    <text evidence="1">The sequence shown here is derived from an EMBL/GenBank/DDBJ whole genome shotgun (WGS) entry which is preliminary data.</text>
</comment>
<dbReference type="EMBL" id="BOMS01000137">
    <property type="protein sequence ID" value="GIE72055.1"/>
    <property type="molecule type" value="Genomic_DNA"/>
</dbReference>
<gene>
    <name evidence="1" type="ORF">Apa02nite_081630</name>
</gene>
<keyword evidence="2" id="KW-1185">Reference proteome</keyword>
<sequence>MDFSRSGGFAGLDERLHIDADGTATVTRKGRAGKPVQLTTTQLAALRKALSDPALDAPADAPADPRACADAFQYEIRTPSWRGSADDCNPGTPAMRKVLSALTPLLQATS</sequence>